<name>A0A918FF58_9DEIO</name>
<keyword evidence="3" id="KW-0238">DNA-binding</keyword>
<gene>
    <name evidence="7" type="ORF">GCM10008957_49190</name>
</gene>
<evidence type="ECO:0000256" key="4">
    <source>
        <dbReference type="ARBA" id="ARBA00023163"/>
    </source>
</evidence>
<feature type="domain" description="Response regulatory" evidence="6">
    <location>
        <begin position="1"/>
        <end position="66"/>
    </location>
</feature>
<evidence type="ECO:0000256" key="1">
    <source>
        <dbReference type="ARBA" id="ARBA00023012"/>
    </source>
</evidence>
<evidence type="ECO:0000256" key="5">
    <source>
        <dbReference type="PROSITE-ProRule" id="PRU00169"/>
    </source>
</evidence>
<reference evidence="7" key="2">
    <citation type="submission" date="2020-09" db="EMBL/GenBank/DDBJ databases">
        <authorList>
            <person name="Sun Q."/>
            <person name="Ohkuma M."/>
        </authorList>
    </citation>
    <scope>NUCLEOTIDE SEQUENCE</scope>
    <source>
        <strain evidence="7">JCM 31311</strain>
    </source>
</reference>
<dbReference type="InterPro" id="IPR001789">
    <property type="entry name" value="Sig_transdc_resp-reg_receiver"/>
</dbReference>
<dbReference type="EMBL" id="BMQL01000057">
    <property type="protein sequence ID" value="GGR32955.1"/>
    <property type="molecule type" value="Genomic_DNA"/>
</dbReference>
<proteinExistence type="predicted"/>
<evidence type="ECO:0000313" key="7">
    <source>
        <dbReference type="EMBL" id="GGR32955.1"/>
    </source>
</evidence>
<organism evidence="7 8">
    <name type="scientific">Deinococcus ruber</name>
    <dbReference type="NCBI Taxonomy" id="1848197"/>
    <lineage>
        <taxon>Bacteria</taxon>
        <taxon>Thermotogati</taxon>
        <taxon>Deinococcota</taxon>
        <taxon>Deinococci</taxon>
        <taxon>Deinococcales</taxon>
        <taxon>Deinococcaceae</taxon>
        <taxon>Deinococcus</taxon>
    </lineage>
</organism>
<dbReference type="InterPro" id="IPR011006">
    <property type="entry name" value="CheY-like_superfamily"/>
</dbReference>
<evidence type="ECO:0000256" key="2">
    <source>
        <dbReference type="ARBA" id="ARBA00023015"/>
    </source>
</evidence>
<keyword evidence="8" id="KW-1185">Reference proteome</keyword>
<sequence>MLLDLGLPDGDGRDVLQQLRRGSERSIIVLTAHDAVEENVELLTLGANDDVVKPFALPELLARISV</sequence>
<reference evidence="7" key="1">
    <citation type="journal article" date="2014" name="Int. J. Syst. Evol. Microbiol.">
        <title>Complete genome sequence of Corynebacterium casei LMG S-19264T (=DSM 44701T), isolated from a smear-ripened cheese.</title>
        <authorList>
            <consortium name="US DOE Joint Genome Institute (JGI-PGF)"/>
            <person name="Walter F."/>
            <person name="Albersmeier A."/>
            <person name="Kalinowski J."/>
            <person name="Ruckert C."/>
        </authorList>
    </citation>
    <scope>NUCLEOTIDE SEQUENCE</scope>
    <source>
        <strain evidence="7">JCM 31311</strain>
    </source>
</reference>
<dbReference type="SUPFAM" id="SSF52172">
    <property type="entry name" value="CheY-like"/>
    <property type="match status" value="1"/>
</dbReference>
<evidence type="ECO:0000313" key="8">
    <source>
        <dbReference type="Proteomes" id="UP000603865"/>
    </source>
</evidence>
<evidence type="ECO:0000256" key="3">
    <source>
        <dbReference type="ARBA" id="ARBA00023125"/>
    </source>
</evidence>
<dbReference type="AlphaFoldDB" id="A0A918FF58"/>
<feature type="modified residue" description="4-aspartylphosphate" evidence="5">
    <location>
        <position position="4"/>
    </location>
</feature>
<dbReference type="GO" id="GO:0006355">
    <property type="term" value="P:regulation of DNA-templated transcription"/>
    <property type="evidence" value="ECO:0007669"/>
    <property type="project" value="TreeGrafter"/>
</dbReference>
<protein>
    <recommendedName>
        <fullName evidence="6">Response regulatory domain-containing protein</fullName>
    </recommendedName>
</protein>
<keyword evidence="2" id="KW-0805">Transcription regulation</keyword>
<evidence type="ECO:0000259" key="6">
    <source>
        <dbReference type="PROSITE" id="PS50110"/>
    </source>
</evidence>
<dbReference type="Proteomes" id="UP000603865">
    <property type="component" value="Unassembled WGS sequence"/>
</dbReference>
<comment type="caution">
    <text evidence="7">The sequence shown here is derived from an EMBL/GenBank/DDBJ whole genome shotgun (WGS) entry which is preliminary data.</text>
</comment>
<dbReference type="Pfam" id="PF00072">
    <property type="entry name" value="Response_reg"/>
    <property type="match status" value="1"/>
</dbReference>
<keyword evidence="5" id="KW-0597">Phosphoprotein</keyword>
<dbReference type="PANTHER" id="PTHR48111">
    <property type="entry name" value="REGULATOR OF RPOS"/>
    <property type="match status" value="1"/>
</dbReference>
<dbReference type="Gene3D" id="3.40.50.2300">
    <property type="match status" value="1"/>
</dbReference>
<keyword evidence="4" id="KW-0804">Transcription</keyword>
<dbReference type="GO" id="GO:0032993">
    <property type="term" value="C:protein-DNA complex"/>
    <property type="evidence" value="ECO:0007669"/>
    <property type="project" value="TreeGrafter"/>
</dbReference>
<dbReference type="PANTHER" id="PTHR48111:SF22">
    <property type="entry name" value="REGULATOR OF RPOS"/>
    <property type="match status" value="1"/>
</dbReference>
<dbReference type="GO" id="GO:0005829">
    <property type="term" value="C:cytosol"/>
    <property type="evidence" value="ECO:0007669"/>
    <property type="project" value="TreeGrafter"/>
</dbReference>
<dbReference type="InterPro" id="IPR039420">
    <property type="entry name" value="WalR-like"/>
</dbReference>
<dbReference type="GO" id="GO:0000156">
    <property type="term" value="F:phosphorelay response regulator activity"/>
    <property type="evidence" value="ECO:0007669"/>
    <property type="project" value="TreeGrafter"/>
</dbReference>
<dbReference type="PROSITE" id="PS50110">
    <property type="entry name" value="RESPONSE_REGULATORY"/>
    <property type="match status" value="1"/>
</dbReference>
<keyword evidence="1" id="KW-0902">Two-component regulatory system</keyword>
<dbReference type="GO" id="GO:0000976">
    <property type="term" value="F:transcription cis-regulatory region binding"/>
    <property type="evidence" value="ECO:0007669"/>
    <property type="project" value="TreeGrafter"/>
</dbReference>
<accession>A0A918FF58</accession>